<keyword evidence="2" id="KW-1185">Reference proteome</keyword>
<protein>
    <submittedName>
        <fullName evidence="1">Uncharacterized protein</fullName>
    </submittedName>
</protein>
<organism evidence="1 2">
    <name type="scientific">Entomophthora muscae</name>
    <dbReference type="NCBI Taxonomy" id="34485"/>
    <lineage>
        <taxon>Eukaryota</taxon>
        <taxon>Fungi</taxon>
        <taxon>Fungi incertae sedis</taxon>
        <taxon>Zoopagomycota</taxon>
        <taxon>Entomophthoromycotina</taxon>
        <taxon>Entomophthoromycetes</taxon>
        <taxon>Entomophthorales</taxon>
        <taxon>Entomophthoraceae</taxon>
        <taxon>Entomophthora</taxon>
    </lineage>
</organism>
<gene>
    <name evidence="1" type="ORF">DSO57_1019067</name>
</gene>
<dbReference type="Proteomes" id="UP001165960">
    <property type="component" value="Unassembled WGS sequence"/>
</dbReference>
<evidence type="ECO:0000313" key="2">
    <source>
        <dbReference type="Proteomes" id="UP001165960"/>
    </source>
</evidence>
<proteinExistence type="predicted"/>
<comment type="caution">
    <text evidence="1">The sequence shown here is derived from an EMBL/GenBank/DDBJ whole genome shotgun (WGS) entry which is preliminary data.</text>
</comment>
<sequence>MILPVLKFVVFFLAPFFLLIWTTSPDLWSHIFSSACLVGDNTSSLLQLPSGLLISGEALVKILTCNDLDLHASDHTLLAPVIEEASASSPLSLEGNESVPLQAPVILVPVLTCKPWLLTRLVHMGLNAYFPQLSPVSSLWSPLRAAIPVIHWAASWWFVSPGCEPNLVILAPSLTDLVRWNYLMKSLISDGEPLPTAAVYYDDPPPFLVSTFFVAPTDNDTPKYDHPLCGTPLSNHPSNLLVGVQVDSSPGMRAKMS</sequence>
<accession>A0ACC2U2T4</accession>
<name>A0ACC2U2T4_9FUNG</name>
<reference evidence="1" key="1">
    <citation type="submission" date="2022-04" db="EMBL/GenBank/DDBJ databases">
        <title>Genome of the entomopathogenic fungus Entomophthora muscae.</title>
        <authorList>
            <person name="Elya C."/>
            <person name="Lovett B.R."/>
            <person name="Lee E."/>
            <person name="Macias A.M."/>
            <person name="Hajek A.E."/>
            <person name="De Bivort B.L."/>
            <person name="Kasson M.T."/>
            <person name="De Fine Licht H.H."/>
            <person name="Stajich J.E."/>
        </authorList>
    </citation>
    <scope>NUCLEOTIDE SEQUENCE</scope>
    <source>
        <strain evidence="1">Berkeley</strain>
    </source>
</reference>
<dbReference type="EMBL" id="QTSX02001505">
    <property type="protein sequence ID" value="KAJ9081001.1"/>
    <property type="molecule type" value="Genomic_DNA"/>
</dbReference>
<evidence type="ECO:0000313" key="1">
    <source>
        <dbReference type="EMBL" id="KAJ9081001.1"/>
    </source>
</evidence>